<keyword evidence="2" id="KW-1185">Reference proteome</keyword>
<accession>A0ABW3WBP6</accession>
<gene>
    <name evidence="1" type="ORF">ACFQ4M_07600</name>
</gene>
<reference evidence="2" key="1">
    <citation type="journal article" date="2019" name="Int. J. Syst. Evol. Microbiol.">
        <title>The Global Catalogue of Microorganisms (GCM) 10K type strain sequencing project: providing services to taxonomists for standard genome sequencing and annotation.</title>
        <authorList>
            <consortium name="The Broad Institute Genomics Platform"/>
            <consortium name="The Broad Institute Genome Sequencing Center for Infectious Disease"/>
            <person name="Wu L."/>
            <person name="Ma J."/>
        </authorList>
    </citation>
    <scope>NUCLEOTIDE SEQUENCE [LARGE SCALE GENOMIC DNA]</scope>
    <source>
        <strain evidence="2">CCUG 48884</strain>
    </source>
</reference>
<dbReference type="SUPFAM" id="SSF53474">
    <property type="entry name" value="alpha/beta-Hydrolases"/>
    <property type="match status" value="1"/>
</dbReference>
<proteinExistence type="predicted"/>
<sequence length="218" mass="23798">MKLRKTLISIPAQGAWLEGLLCHAPNVRGLVLRLHSTGHPALDGPESALEGELHRHGFATVTLDLLTRQEVHRDPDAAYNIPRLSERIQSAVEWIAHQPPIGALRLGLVAQDTGCAAAVRAVVRDPERFTALVFLNGRPDLAGAEPLRALRCPVRFIVTPRSPDSAILEKAYALLKGPRHWLALPDGADEREDERLQARAACAWLAQHLGTTESAALE</sequence>
<comment type="caution">
    <text evidence="1">The sequence shown here is derived from an EMBL/GenBank/DDBJ whole genome shotgun (WGS) entry which is preliminary data.</text>
</comment>
<keyword evidence="1" id="KW-0378">Hydrolase</keyword>
<dbReference type="EMBL" id="JBHTMC010000013">
    <property type="protein sequence ID" value="MFD1263447.1"/>
    <property type="molecule type" value="Genomic_DNA"/>
</dbReference>
<dbReference type="Proteomes" id="UP001597158">
    <property type="component" value="Unassembled WGS sequence"/>
</dbReference>
<name>A0ABW3WBP6_9RHOO</name>
<dbReference type="InterPro" id="IPR029058">
    <property type="entry name" value="AB_hydrolase_fold"/>
</dbReference>
<dbReference type="EC" id="3.1.-.-" evidence="1"/>
<dbReference type="RefSeq" id="WP_002937515.1">
    <property type="nucleotide sequence ID" value="NZ_JARQZE010000007.1"/>
</dbReference>
<evidence type="ECO:0000313" key="2">
    <source>
        <dbReference type="Proteomes" id="UP001597158"/>
    </source>
</evidence>
<organism evidence="1 2">
    <name type="scientific">Thauera mechernichensis</name>
    <dbReference type="NCBI Taxonomy" id="82788"/>
    <lineage>
        <taxon>Bacteria</taxon>
        <taxon>Pseudomonadati</taxon>
        <taxon>Pseudomonadota</taxon>
        <taxon>Betaproteobacteria</taxon>
        <taxon>Rhodocyclales</taxon>
        <taxon>Zoogloeaceae</taxon>
        <taxon>Thauera</taxon>
    </lineage>
</organism>
<evidence type="ECO:0000313" key="1">
    <source>
        <dbReference type="EMBL" id="MFD1263447.1"/>
    </source>
</evidence>
<dbReference type="GO" id="GO:0016787">
    <property type="term" value="F:hydrolase activity"/>
    <property type="evidence" value="ECO:0007669"/>
    <property type="project" value="UniProtKB-KW"/>
</dbReference>
<protein>
    <submittedName>
        <fullName evidence="1">Dienelactone hydrolase family protein</fullName>
        <ecNumber evidence="1">3.1.-.-</ecNumber>
    </submittedName>
</protein>
<dbReference type="Gene3D" id="3.40.50.1820">
    <property type="entry name" value="alpha/beta hydrolase"/>
    <property type="match status" value="1"/>
</dbReference>